<keyword evidence="6" id="KW-1185">Reference proteome</keyword>
<feature type="domain" description="PKD/Chitinase" evidence="3">
    <location>
        <begin position="660"/>
        <end position="746"/>
    </location>
</feature>
<name>A0ABM1YQE9_AEDAL</name>
<dbReference type="SUPFAM" id="SSF49299">
    <property type="entry name" value="PKD domain"/>
    <property type="match status" value="4"/>
</dbReference>
<dbReference type="InterPro" id="IPR022409">
    <property type="entry name" value="PKD/Chitinase_dom"/>
</dbReference>
<accession>A0ABM1YQE9</accession>
<dbReference type="InterPro" id="IPR003961">
    <property type="entry name" value="FN3_dom"/>
</dbReference>
<dbReference type="CDD" id="cd00146">
    <property type="entry name" value="PKD"/>
    <property type="match status" value="2"/>
</dbReference>
<feature type="transmembrane region" description="Helical" evidence="2">
    <location>
        <begin position="991"/>
        <end position="1016"/>
    </location>
</feature>
<feature type="domain" description="PKD/Chitinase" evidence="3">
    <location>
        <begin position="754"/>
        <end position="845"/>
    </location>
</feature>
<feature type="compositionally biased region" description="Low complexity" evidence="1">
    <location>
        <begin position="80"/>
        <end position="92"/>
    </location>
</feature>
<dbReference type="PANTHER" id="PTHR46182:SF2">
    <property type="entry name" value="FI19480P1"/>
    <property type="match status" value="1"/>
</dbReference>
<evidence type="ECO:0000256" key="1">
    <source>
        <dbReference type="SAM" id="MobiDB-lite"/>
    </source>
</evidence>
<protein>
    <recommendedName>
        <fullName evidence="7">Serine-type protease inhibitor</fullName>
    </recommendedName>
</protein>
<dbReference type="SMART" id="SM00089">
    <property type="entry name" value="PKD"/>
    <property type="match status" value="3"/>
</dbReference>
<dbReference type="Pfam" id="PF22352">
    <property type="entry name" value="K319L-like_PKD"/>
    <property type="match status" value="5"/>
</dbReference>
<dbReference type="SMART" id="SM00765">
    <property type="entry name" value="MANEC"/>
    <property type="match status" value="1"/>
</dbReference>
<dbReference type="InterPro" id="IPR013783">
    <property type="entry name" value="Ig-like_fold"/>
</dbReference>
<keyword evidence="2" id="KW-1133">Transmembrane helix</keyword>
<dbReference type="GeneID" id="109405879"/>
<dbReference type="InterPro" id="IPR029865">
    <property type="entry name" value="KIAA0319-like"/>
</dbReference>
<feature type="domain" description="PKD/Chitinase" evidence="3">
    <location>
        <begin position="564"/>
        <end position="654"/>
    </location>
</feature>
<feature type="domain" description="Seven cysteines N-terminal" evidence="4">
    <location>
        <begin position="95"/>
        <end position="181"/>
    </location>
</feature>
<dbReference type="Gene3D" id="2.60.40.10">
    <property type="entry name" value="Immunoglobulins"/>
    <property type="match status" value="5"/>
</dbReference>
<dbReference type="CDD" id="cd00063">
    <property type="entry name" value="FN3"/>
    <property type="match status" value="1"/>
</dbReference>
<dbReference type="InterPro" id="IPR035986">
    <property type="entry name" value="PKD_dom_sf"/>
</dbReference>
<feature type="region of interest" description="Disordered" evidence="1">
    <location>
        <begin position="63"/>
        <end position="92"/>
    </location>
</feature>
<evidence type="ECO:0000259" key="4">
    <source>
        <dbReference type="SMART" id="SM00765"/>
    </source>
</evidence>
<dbReference type="EnsemblMetazoa" id="AALFPA23_011219.R15858">
    <property type="protein sequence ID" value="AALFPA23_011219.P15858"/>
    <property type="gene ID" value="AALFPA23_011219"/>
</dbReference>
<dbReference type="PANTHER" id="PTHR46182">
    <property type="entry name" value="FI19480P1"/>
    <property type="match status" value="1"/>
</dbReference>
<sequence>MISSLQTRRRQQRRRRISIGRIMNDLQYQLILASLLMLLGSASSIAHEAPTVPAALISDEHSSMVSGGGGARRRQDHVQQEQQQQQQHQSISQSQETKLCPLMMRHVFDGFAPIGNSKAGNYSEFPEALALNTCVQGCCAKGENCTAAFMFNQTCYHVKCWTSELCIPAKKTNLAAKLKMMLVNPVGDDTRTWPEILESAVPQETRITESELERFDGNIMNKLKAMYNLERNREELSERIYDLPLDKQEEYDLRKYPAASYMYGDDPMMAAESKFYSEQQKCVIGLERSCPEHETCVGSAKNFDGVCECMQHYSRNSEQICVRAEEPRAYDIPQTLTAQKLIMENVHSEAGETEEENSRPPPPKNLTVSVVSKDIRLPNNEAILTAFVVPDEEASQDKYTYSWSLISQPSKGDSNATITDQTKSQAKLSKLTEGLYRFKVTVTGQKGYGEAYPNITVLPEQKINKPPDVVITPMEQTVKLPNHKAILDGSASTDDDKITSWQWELVQGPLGYQPELPAVSTLQLNDLEMPGKYIFKLTVIDSEKLSNSTTATIEVLKEIDYPPEANAGQNVIVYLPNNNVTLNGSLSKDDHGIVAWEWTKDSKDQSKAVDMQNTRTPYLQLSNLEEGVYVFELKVTDANNQSSTSTVHVFVKMPTNMPPVASAGTNYTLNLPQNWATLNGSDSKDDLRITSWNWRQVSGPNTAAILNGNSSIANATSLTIGDYIFELTVTDEANNNDTSRVKVTVVQERNTAPVANAGGDQSVTLPTNAIVLNGTRSNDDLGIANYSWTREPGSLAIGTIVDDSDRKPVLILTNIVPGRYVFKLTVTDGQGLSGSDTVSVIVHPDPLVMSLVELTLTMEATVLTQSELDSLQQKLVLLIGDNTARLHVRDMKIEHKTGQVVIIFYVEKNDKEKPEIMPALEVEKILKEKFWRDYTILGTSVAGIRTTICQNDCSGHGVCNAETRDCMCQSFWMPDIFFFWGVAEANCDWSILYVIIGVFIVFLVLSGICWGITCLCRRSTKPRTRSKTQKYSLLGTQDDELPSFTRTGTTMSDSETDSDVLFESRSKQNGIPPGRVKLANGDVRNGHAKYNTTRLGRRIKT</sequence>
<keyword evidence="2" id="KW-0472">Membrane</keyword>
<evidence type="ECO:0000313" key="6">
    <source>
        <dbReference type="Proteomes" id="UP000069940"/>
    </source>
</evidence>
<keyword evidence="2" id="KW-0812">Transmembrane</keyword>
<dbReference type="RefSeq" id="XP_029714432.1">
    <property type="nucleotide sequence ID" value="XM_029858572.2"/>
</dbReference>
<dbReference type="InterPro" id="IPR011106">
    <property type="entry name" value="MANSC_N"/>
</dbReference>
<proteinExistence type="predicted"/>
<reference evidence="6" key="1">
    <citation type="journal article" date="2015" name="Proc. Natl. Acad. Sci. U.S.A.">
        <title>Genome sequence of the Asian Tiger mosquito, Aedes albopictus, reveals insights into its biology, genetics, and evolution.</title>
        <authorList>
            <person name="Chen X.G."/>
            <person name="Jiang X."/>
            <person name="Gu J."/>
            <person name="Xu M."/>
            <person name="Wu Y."/>
            <person name="Deng Y."/>
            <person name="Zhang C."/>
            <person name="Bonizzoni M."/>
            <person name="Dermauw W."/>
            <person name="Vontas J."/>
            <person name="Armbruster P."/>
            <person name="Huang X."/>
            <person name="Yang Y."/>
            <person name="Zhang H."/>
            <person name="He W."/>
            <person name="Peng H."/>
            <person name="Liu Y."/>
            <person name="Wu K."/>
            <person name="Chen J."/>
            <person name="Lirakis M."/>
            <person name="Topalis P."/>
            <person name="Van Leeuwen T."/>
            <person name="Hall A.B."/>
            <person name="Jiang X."/>
            <person name="Thorpe C."/>
            <person name="Mueller R.L."/>
            <person name="Sun C."/>
            <person name="Waterhouse R.M."/>
            <person name="Yan G."/>
            <person name="Tu Z.J."/>
            <person name="Fang X."/>
            <person name="James A.A."/>
        </authorList>
    </citation>
    <scope>NUCLEOTIDE SEQUENCE [LARGE SCALE GENOMIC DNA]</scope>
    <source>
        <strain evidence="6">Foshan</strain>
    </source>
</reference>
<organism evidence="5 6">
    <name type="scientific">Aedes albopictus</name>
    <name type="common">Asian tiger mosquito</name>
    <name type="synonym">Stegomyia albopicta</name>
    <dbReference type="NCBI Taxonomy" id="7160"/>
    <lineage>
        <taxon>Eukaryota</taxon>
        <taxon>Metazoa</taxon>
        <taxon>Ecdysozoa</taxon>
        <taxon>Arthropoda</taxon>
        <taxon>Hexapoda</taxon>
        <taxon>Insecta</taxon>
        <taxon>Pterygota</taxon>
        <taxon>Neoptera</taxon>
        <taxon>Endopterygota</taxon>
        <taxon>Diptera</taxon>
        <taxon>Nematocera</taxon>
        <taxon>Culicoidea</taxon>
        <taxon>Culicidae</taxon>
        <taxon>Culicinae</taxon>
        <taxon>Aedini</taxon>
        <taxon>Aedes</taxon>
        <taxon>Stegomyia</taxon>
    </lineage>
</organism>
<evidence type="ECO:0000259" key="3">
    <source>
        <dbReference type="SMART" id="SM00089"/>
    </source>
</evidence>
<evidence type="ECO:0008006" key="7">
    <source>
        <dbReference type="Google" id="ProtNLM"/>
    </source>
</evidence>
<evidence type="ECO:0000313" key="5">
    <source>
        <dbReference type="EnsemblMetazoa" id="AALFPA23_011219.P15858"/>
    </source>
</evidence>
<reference evidence="5" key="2">
    <citation type="submission" date="2025-05" db="UniProtKB">
        <authorList>
            <consortium name="EnsemblMetazoa"/>
        </authorList>
    </citation>
    <scope>IDENTIFICATION</scope>
    <source>
        <strain evidence="5">Foshan</strain>
    </source>
</reference>
<dbReference type="Proteomes" id="UP000069940">
    <property type="component" value="Unassembled WGS sequence"/>
</dbReference>
<evidence type="ECO:0000256" key="2">
    <source>
        <dbReference type="SAM" id="Phobius"/>
    </source>
</evidence>